<evidence type="ECO:0000256" key="4">
    <source>
        <dbReference type="ARBA" id="ARBA00022544"/>
    </source>
</evidence>
<dbReference type="Pfam" id="PF03845">
    <property type="entry name" value="Spore_permease"/>
    <property type="match status" value="1"/>
</dbReference>
<feature type="transmembrane region" description="Helical" evidence="8">
    <location>
        <begin position="303"/>
        <end position="321"/>
    </location>
</feature>
<evidence type="ECO:0000256" key="5">
    <source>
        <dbReference type="ARBA" id="ARBA00022692"/>
    </source>
</evidence>
<gene>
    <name evidence="9" type="ORF">NAG76_02220</name>
</gene>
<feature type="transmembrane region" description="Helical" evidence="8">
    <location>
        <begin position="142"/>
        <end position="161"/>
    </location>
</feature>
<evidence type="ECO:0000313" key="9">
    <source>
        <dbReference type="EMBL" id="URN95094.1"/>
    </source>
</evidence>
<feature type="transmembrane region" description="Helical" evidence="8">
    <location>
        <begin position="272"/>
        <end position="291"/>
    </location>
</feature>
<reference evidence="9" key="1">
    <citation type="submission" date="2022-05" db="EMBL/GenBank/DDBJ databases">
        <title>Novel bacterial taxa in a minimal lignocellulolytic consortium and its capacity to transform plastics disclosed by genome-resolved metagenomics.</title>
        <authorList>
            <person name="Rodriguez C.A.D."/>
            <person name="Diaz-Garcia L."/>
            <person name="Herrera K."/>
            <person name="Tarazona N.A."/>
            <person name="Sproer C."/>
            <person name="Overmann J."/>
            <person name="Jimenez D.J."/>
        </authorList>
    </citation>
    <scope>NUCLEOTIDE SEQUENCE</scope>
    <source>
        <strain evidence="9">MAG5</strain>
    </source>
</reference>
<dbReference type="EMBL" id="CP097899">
    <property type="protein sequence ID" value="URN95094.1"/>
    <property type="molecule type" value="Genomic_DNA"/>
</dbReference>
<evidence type="ECO:0000256" key="2">
    <source>
        <dbReference type="ARBA" id="ARBA00007998"/>
    </source>
</evidence>
<feature type="transmembrane region" description="Helical" evidence="8">
    <location>
        <begin position="214"/>
        <end position="232"/>
    </location>
</feature>
<comment type="similarity">
    <text evidence="2">Belongs to the amino acid-polyamine-organocation (APC) superfamily. Spore germination protein (SGP) (TC 2.A.3.9) family.</text>
</comment>
<sequence>MDHQRGNITIWLSISIIILSAGIVAHVMSIPVVLNVAGRDSWVSVIIAAPFFIIWFLIYNYLIKQLNGQSYIEWTKQHWGNLASWIVKLILAFILFFSAFYSLLDTMMWAVTTYMVQTPFIVVSLFATVICVLIAYCGLQSIAIVASLLLPVVMFLGYFVASANMKHKDWDLLFPIFDKGYVPAISGSLYVISALMEIWVIMLYSHHIKQKMKWWQTVILALFLLMMVMGPTTGGITEFGPDEASKQRHTAFDQWKILSLGEFLQHVDFLSIYQWLSGSIVRISISMYLMVDLFQIRKNNYRLLFLSLAGVVMIALMYLPWREDTMLSLLQHIYFPGILIFVVLFTLLIGVSIYIIHAKERRNNEGSTS</sequence>
<dbReference type="PANTHER" id="PTHR34975">
    <property type="entry name" value="SPORE GERMINATION PROTEIN A2"/>
    <property type="match status" value="1"/>
</dbReference>
<feature type="transmembrane region" description="Helical" evidence="8">
    <location>
        <begin position="42"/>
        <end position="62"/>
    </location>
</feature>
<evidence type="ECO:0000256" key="3">
    <source>
        <dbReference type="ARBA" id="ARBA00022448"/>
    </source>
</evidence>
<evidence type="ECO:0000256" key="7">
    <source>
        <dbReference type="ARBA" id="ARBA00023136"/>
    </source>
</evidence>
<evidence type="ECO:0000256" key="6">
    <source>
        <dbReference type="ARBA" id="ARBA00022989"/>
    </source>
</evidence>
<feature type="transmembrane region" description="Helical" evidence="8">
    <location>
        <begin position="181"/>
        <end position="202"/>
    </location>
</feature>
<dbReference type="GO" id="GO:0009847">
    <property type="term" value="P:spore germination"/>
    <property type="evidence" value="ECO:0007669"/>
    <property type="project" value="InterPro"/>
</dbReference>
<dbReference type="Proteomes" id="UP001056756">
    <property type="component" value="Chromosome"/>
</dbReference>
<dbReference type="GO" id="GO:0016020">
    <property type="term" value="C:membrane"/>
    <property type="evidence" value="ECO:0007669"/>
    <property type="project" value="UniProtKB-SubCell"/>
</dbReference>
<feature type="transmembrane region" description="Helical" evidence="8">
    <location>
        <begin position="333"/>
        <end position="356"/>
    </location>
</feature>
<feature type="transmembrane region" description="Helical" evidence="8">
    <location>
        <begin position="12"/>
        <end position="36"/>
    </location>
</feature>
<proteinExistence type="inferred from homology"/>
<dbReference type="PANTHER" id="PTHR34975:SF2">
    <property type="entry name" value="SPORE GERMINATION PROTEIN A2"/>
    <property type="match status" value="1"/>
</dbReference>
<organism evidence="9 10">
    <name type="scientific">Candidatus Pristimantibacillus lignocellulolyticus</name>
    <dbReference type="NCBI Taxonomy" id="2994561"/>
    <lineage>
        <taxon>Bacteria</taxon>
        <taxon>Bacillati</taxon>
        <taxon>Bacillota</taxon>
        <taxon>Bacilli</taxon>
        <taxon>Bacillales</taxon>
        <taxon>Paenibacillaceae</taxon>
        <taxon>Candidatus Pristimantibacillus</taxon>
    </lineage>
</organism>
<feature type="transmembrane region" description="Helical" evidence="8">
    <location>
        <begin position="82"/>
        <end position="104"/>
    </location>
</feature>
<keyword evidence="4" id="KW-0309">Germination</keyword>
<keyword evidence="3" id="KW-0813">Transport</keyword>
<keyword evidence="5 8" id="KW-0812">Transmembrane</keyword>
<comment type="subcellular location">
    <subcellularLocation>
        <location evidence="1">Membrane</location>
        <topology evidence="1">Multi-pass membrane protein</topology>
    </subcellularLocation>
</comment>
<dbReference type="NCBIfam" id="TIGR00912">
    <property type="entry name" value="2A0309"/>
    <property type="match status" value="1"/>
</dbReference>
<accession>A0A9J6ZG14</accession>
<keyword evidence="6 8" id="KW-1133">Transmembrane helix</keyword>
<name>A0A9J6ZG14_9BACL</name>
<evidence type="ECO:0000256" key="1">
    <source>
        <dbReference type="ARBA" id="ARBA00004141"/>
    </source>
</evidence>
<protein>
    <submittedName>
        <fullName evidence="9">Endospore germination permease</fullName>
    </submittedName>
</protein>
<dbReference type="KEGG" id="plig:NAG76_02220"/>
<dbReference type="AlphaFoldDB" id="A0A9J6ZG14"/>
<keyword evidence="7 8" id="KW-0472">Membrane</keyword>
<evidence type="ECO:0000256" key="8">
    <source>
        <dbReference type="SAM" id="Phobius"/>
    </source>
</evidence>
<evidence type="ECO:0000313" key="10">
    <source>
        <dbReference type="Proteomes" id="UP001056756"/>
    </source>
</evidence>
<dbReference type="InterPro" id="IPR004761">
    <property type="entry name" value="Spore_GerAB"/>
</dbReference>
<feature type="transmembrane region" description="Helical" evidence="8">
    <location>
        <begin position="116"/>
        <end position="135"/>
    </location>
</feature>